<name>A0A382GW02_9ZZZZ</name>
<comment type="subcellular location">
    <subcellularLocation>
        <location evidence="1">Membrane</location>
        <topology evidence="1">Multi-pass membrane protein</topology>
    </subcellularLocation>
</comment>
<dbReference type="InterPro" id="IPR005226">
    <property type="entry name" value="UPF0014_fam"/>
</dbReference>
<evidence type="ECO:0000313" key="7">
    <source>
        <dbReference type="EMBL" id="SVB79230.1"/>
    </source>
</evidence>
<evidence type="ECO:0000256" key="6">
    <source>
        <dbReference type="SAM" id="Phobius"/>
    </source>
</evidence>
<keyword evidence="5 6" id="KW-0472">Membrane</keyword>
<evidence type="ECO:0000256" key="5">
    <source>
        <dbReference type="ARBA" id="ARBA00023136"/>
    </source>
</evidence>
<accession>A0A382GW02</accession>
<reference evidence="7" key="1">
    <citation type="submission" date="2018-05" db="EMBL/GenBank/DDBJ databases">
        <authorList>
            <person name="Lanie J.A."/>
            <person name="Ng W.-L."/>
            <person name="Kazmierczak K.M."/>
            <person name="Andrzejewski T.M."/>
            <person name="Davidsen T.M."/>
            <person name="Wayne K.J."/>
            <person name="Tettelin H."/>
            <person name="Glass J.I."/>
            <person name="Rusch D."/>
            <person name="Podicherti R."/>
            <person name="Tsui H.-C.T."/>
            <person name="Winkler M.E."/>
        </authorList>
    </citation>
    <scope>NUCLEOTIDE SEQUENCE</scope>
</reference>
<comment type="similarity">
    <text evidence="2">Belongs to the UPF0014 family.</text>
</comment>
<keyword evidence="4 6" id="KW-1133">Transmembrane helix</keyword>
<feature type="transmembrane region" description="Helical" evidence="6">
    <location>
        <begin position="41"/>
        <end position="58"/>
    </location>
</feature>
<protein>
    <submittedName>
        <fullName evidence="7">Uncharacterized protein</fullName>
    </submittedName>
</protein>
<dbReference type="GO" id="GO:0005886">
    <property type="term" value="C:plasma membrane"/>
    <property type="evidence" value="ECO:0007669"/>
    <property type="project" value="TreeGrafter"/>
</dbReference>
<evidence type="ECO:0000256" key="4">
    <source>
        <dbReference type="ARBA" id="ARBA00022989"/>
    </source>
</evidence>
<keyword evidence="3 6" id="KW-0812">Transmembrane</keyword>
<evidence type="ECO:0000256" key="2">
    <source>
        <dbReference type="ARBA" id="ARBA00005268"/>
    </source>
</evidence>
<feature type="transmembrane region" description="Helical" evidence="6">
    <location>
        <begin position="64"/>
        <end position="82"/>
    </location>
</feature>
<evidence type="ECO:0000256" key="1">
    <source>
        <dbReference type="ARBA" id="ARBA00004141"/>
    </source>
</evidence>
<evidence type="ECO:0000256" key="3">
    <source>
        <dbReference type="ARBA" id="ARBA00022692"/>
    </source>
</evidence>
<dbReference type="PANTHER" id="PTHR30028">
    <property type="entry name" value="UPF0014 INNER MEMBRANE PROTEIN YBBM-RELATED"/>
    <property type="match status" value="1"/>
</dbReference>
<gene>
    <name evidence="7" type="ORF">METZ01_LOCUS232084</name>
</gene>
<dbReference type="PANTHER" id="PTHR30028:SF0">
    <property type="entry name" value="PROTEIN ALUMINUM SENSITIVE 3"/>
    <property type="match status" value="1"/>
</dbReference>
<feature type="transmembrane region" description="Helical" evidence="6">
    <location>
        <begin position="126"/>
        <end position="145"/>
    </location>
</feature>
<feature type="transmembrane region" description="Helical" evidence="6">
    <location>
        <begin position="6"/>
        <end position="29"/>
    </location>
</feature>
<feature type="transmembrane region" description="Helical" evidence="6">
    <location>
        <begin position="94"/>
        <end position="114"/>
    </location>
</feature>
<feature type="non-terminal residue" evidence="7">
    <location>
        <position position="178"/>
    </location>
</feature>
<organism evidence="7">
    <name type="scientific">marine metagenome</name>
    <dbReference type="NCBI Taxonomy" id="408172"/>
    <lineage>
        <taxon>unclassified sequences</taxon>
        <taxon>metagenomes</taxon>
        <taxon>ecological metagenomes</taxon>
    </lineage>
</organism>
<sequence>MNEVAIIPLANLLLGFLPVILLIGIMKLWGLNALQPIYANFRMLIQLLLIGYVLTYIFETDQPIVILLVVLFMILMSSWIALRPLQERGIKAFIVVVASLGLSGLAVLFLISQFIVELPRWFEPSFIIPIAGMIFANSMNTVSLAGERFSTEQERGKNYREARKIALETAMIPQINAL</sequence>
<dbReference type="EMBL" id="UINC01057741">
    <property type="protein sequence ID" value="SVB79230.1"/>
    <property type="molecule type" value="Genomic_DNA"/>
</dbReference>
<proteinExistence type="inferred from homology"/>
<dbReference type="AlphaFoldDB" id="A0A382GW02"/>
<dbReference type="Pfam" id="PF03649">
    <property type="entry name" value="UPF0014"/>
    <property type="match status" value="1"/>
</dbReference>